<dbReference type="Gene3D" id="1.10.287.610">
    <property type="entry name" value="Helix hairpin bin"/>
    <property type="match status" value="1"/>
</dbReference>
<keyword evidence="7" id="KW-1185">Reference proteome</keyword>
<proteinExistence type="inferred from homology"/>
<dbReference type="GO" id="GO:0006412">
    <property type="term" value="P:translation"/>
    <property type="evidence" value="ECO:0007669"/>
    <property type="project" value="UniProtKB-UniRule"/>
</dbReference>
<dbReference type="Pfam" id="PF00318">
    <property type="entry name" value="Ribosomal_S2"/>
    <property type="match status" value="1"/>
</dbReference>
<dbReference type="OrthoDB" id="9808036at2"/>
<dbReference type="GO" id="GO:0015935">
    <property type="term" value="C:small ribosomal subunit"/>
    <property type="evidence" value="ECO:0007669"/>
    <property type="project" value="InterPro"/>
</dbReference>
<evidence type="ECO:0000256" key="5">
    <source>
        <dbReference type="HAMAP-Rule" id="MF_00291"/>
    </source>
</evidence>
<dbReference type="Proteomes" id="UP000289952">
    <property type="component" value="Chromosome"/>
</dbReference>
<sequence>MKTNETQQARVEKDSRPRIDRNPIISREKLLESGSYFGHKTYAWNPKMKEYLVPNKRFKGVHIIDVYKTQNHLEYAYKLVNNLAAKGTEFIFVGTKKQAREAVKAAAERTNSLFVTERWLGGTLTNNATIMRSVNTMEQLEAKAASNFKGYTKKEALEKTKQLEKLHKNLNGIRAMSKMRRLPQVMIVADPNEDEIAIKEARKKGLKVIAILDSNSNPDNVDLGVPGNDDSAKFIQVFMTVIADAIVASRGGRSQFAYQNDEKVVFPETALPKTEENGKVEVKSTKKD</sequence>
<dbReference type="PRINTS" id="PR00395">
    <property type="entry name" value="RIBOSOMALS2"/>
</dbReference>
<dbReference type="InterPro" id="IPR023591">
    <property type="entry name" value="Ribosomal_uS2_flav_dom_sf"/>
</dbReference>
<evidence type="ECO:0000313" key="7">
    <source>
        <dbReference type="Proteomes" id="UP000289952"/>
    </source>
</evidence>
<keyword evidence="2 5" id="KW-0689">Ribosomal protein</keyword>
<dbReference type="EMBL" id="LR214972">
    <property type="protein sequence ID" value="VEU63628.1"/>
    <property type="molecule type" value="Genomic_DNA"/>
</dbReference>
<dbReference type="RefSeq" id="WP_129621832.1">
    <property type="nucleotide sequence ID" value="NZ_LR214972.1"/>
</dbReference>
<evidence type="ECO:0000256" key="3">
    <source>
        <dbReference type="ARBA" id="ARBA00023274"/>
    </source>
</evidence>
<evidence type="ECO:0000313" key="6">
    <source>
        <dbReference type="EMBL" id="VEU63628.1"/>
    </source>
</evidence>
<dbReference type="InterPro" id="IPR001865">
    <property type="entry name" value="Ribosomal_uS2"/>
</dbReference>
<protein>
    <recommendedName>
        <fullName evidence="4 5">Small ribosomal subunit protein uS2</fullName>
    </recommendedName>
</protein>
<dbReference type="InterPro" id="IPR005706">
    <property type="entry name" value="Ribosomal_uS2_bac/mit/plastid"/>
</dbReference>
<dbReference type="AlphaFoldDB" id="A0A449AF71"/>
<dbReference type="PANTHER" id="PTHR12534">
    <property type="entry name" value="30S RIBOSOMAL PROTEIN S2 PROKARYOTIC AND ORGANELLAR"/>
    <property type="match status" value="1"/>
</dbReference>
<dbReference type="PANTHER" id="PTHR12534:SF0">
    <property type="entry name" value="SMALL RIBOSOMAL SUBUNIT PROTEIN US2M"/>
    <property type="match status" value="1"/>
</dbReference>
<evidence type="ECO:0000256" key="2">
    <source>
        <dbReference type="ARBA" id="ARBA00022980"/>
    </source>
</evidence>
<gene>
    <name evidence="5 6" type="primary">rpsB</name>
    <name evidence="6" type="ORF">NCTC10118_00677</name>
</gene>
<dbReference type="SUPFAM" id="SSF52313">
    <property type="entry name" value="Ribosomal protein S2"/>
    <property type="match status" value="1"/>
</dbReference>
<comment type="similarity">
    <text evidence="1 5">Belongs to the universal ribosomal protein uS2 family.</text>
</comment>
<keyword evidence="3 5" id="KW-0687">Ribonucleoprotein</keyword>
<dbReference type="GO" id="GO:0003735">
    <property type="term" value="F:structural constituent of ribosome"/>
    <property type="evidence" value="ECO:0007669"/>
    <property type="project" value="InterPro"/>
</dbReference>
<organism evidence="6 7">
    <name type="scientific">Mycoplasmopsis bovirhinis</name>
    <dbReference type="NCBI Taxonomy" id="29553"/>
    <lineage>
        <taxon>Bacteria</taxon>
        <taxon>Bacillati</taxon>
        <taxon>Mycoplasmatota</taxon>
        <taxon>Mycoplasmoidales</taxon>
        <taxon>Metamycoplasmataceae</taxon>
        <taxon>Mycoplasmopsis</taxon>
    </lineage>
</organism>
<name>A0A449AF71_9BACT</name>
<dbReference type="HAMAP" id="MF_00291_B">
    <property type="entry name" value="Ribosomal_uS2_B"/>
    <property type="match status" value="1"/>
</dbReference>
<dbReference type="NCBIfam" id="TIGR01011">
    <property type="entry name" value="rpsB_bact"/>
    <property type="match status" value="1"/>
</dbReference>
<reference evidence="6 7" key="1">
    <citation type="submission" date="2019-01" db="EMBL/GenBank/DDBJ databases">
        <authorList>
            <consortium name="Pathogen Informatics"/>
        </authorList>
    </citation>
    <scope>NUCLEOTIDE SEQUENCE [LARGE SCALE GENOMIC DNA]</scope>
    <source>
        <strain evidence="6 7">NCTC10118</strain>
    </source>
</reference>
<evidence type="ECO:0000256" key="1">
    <source>
        <dbReference type="ARBA" id="ARBA00006242"/>
    </source>
</evidence>
<dbReference type="CDD" id="cd01425">
    <property type="entry name" value="RPS2"/>
    <property type="match status" value="1"/>
</dbReference>
<evidence type="ECO:0000256" key="4">
    <source>
        <dbReference type="ARBA" id="ARBA00035256"/>
    </source>
</evidence>
<accession>A0A449AF71</accession>
<dbReference type="Gene3D" id="3.40.50.10490">
    <property type="entry name" value="Glucose-6-phosphate isomerase like protein, domain 1"/>
    <property type="match status" value="1"/>
</dbReference>